<dbReference type="AlphaFoldDB" id="A0AAD3DNM0"/>
<sequence>NMRLGGISFSNRPGGRDSTSGALASSNSGSVAAAGGIAGLQRSVSGGPGRAGSGALRVSIIGDPATATFGGSGGPDTPTRGRYGSSQPGLPRDSSTSQQADLDTGTTGGDRTSGPVPTSPLRPRGRSRVSTASAVAGGGSASNGGTPPGPVGGGGGGNSAAAAAAAALANSPIAAVPLPPGVPPMHVRDMEHYVEAIRIVSVRHYLTCWQLMQLLTLLPPTATDERVETVTAFWARVTDRDAHWVDVMRSLTNDQQVRTGQRLGYMNIYNDRRPAMHYRLRMFKEDEHQLAWQLYNKSLDSPIACWRNLTIDDQPKRVNQGVNMWTVLRGNAADGTTPQTTLEFDFVWPDEDAQAVLAARLIQRAWRLFKNPRGGGDPEISHRPSSTGQPGAGGAAPRFAAFTKKKGSSPASKMNDPRTKKKGM</sequence>
<comment type="caution">
    <text evidence="2">The sequence shown here is derived from an EMBL/GenBank/DDBJ whole genome shotgun (WGS) entry which is preliminary data.</text>
</comment>
<accession>A0AAD3DNM0</accession>
<feature type="compositionally biased region" description="Polar residues" evidence="1">
    <location>
        <begin position="84"/>
        <end position="100"/>
    </location>
</feature>
<gene>
    <name evidence="2" type="ORF">Agub_g6026</name>
</gene>
<dbReference type="Proteomes" id="UP001054857">
    <property type="component" value="Unassembled WGS sequence"/>
</dbReference>
<protein>
    <submittedName>
        <fullName evidence="2">Uncharacterized protein</fullName>
    </submittedName>
</protein>
<name>A0AAD3DNM0_9CHLO</name>
<evidence type="ECO:0000313" key="2">
    <source>
        <dbReference type="EMBL" id="GFR44938.1"/>
    </source>
</evidence>
<reference evidence="2 3" key="1">
    <citation type="journal article" date="2021" name="Sci. Rep.">
        <title>Genome sequencing of the multicellular alga Astrephomene provides insights into convergent evolution of germ-soma differentiation.</title>
        <authorList>
            <person name="Yamashita S."/>
            <person name="Yamamoto K."/>
            <person name="Matsuzaki R."/>
            <person name="Suzuki S."/>
            <person name="Yamaguchi H."/>
            <person name="Hirooka S."/>
            <person name="Minakuchi Y."/>
            <person name="Miyagishima S."/>
            <person name="Kawachi M."/>
            <person name="Toyoda A."/>
            <person name="Nozaki H."/>
        </authorList>
    </citation>
    <scope>NUCLEOTIDE SEQUENCE [LARGE SCALE GENOMIC DNA]</scope>
    <source>
        <strain evidence="2 3">NIES-4017</strain>
    </source>
</reference>
<feature type="region of interest" description="Disordered" evidence="1">
    <location>
        <begin position="64"/>
        <end position="159"/>
    </location>
</feature>
<evidence type="ECO:0000313" key="3">
    <source>
        <dbReference type="Proteomes" id="UP001054857"/>
    </source>
</evidence>
<keyword evidence="3" id="KW-1185">Reference proteome</keyword>
<dbReference type="EMBL" id="BMAR01000008">
    <property type="protein sequence ID" value="GFR44938.1"/>
    <property type="molecule type" value="Genomic_DNA"/>
</dbReference>
<organism evidence="2 3">
    <name type="scientific">Astrephomene gubernaculifera</name>
    <dbReference type="NCBI Taxonomy" id="47775"/>
    <lineage>
        <taxon>Eukaryota</taxon>
        <taxon>Viridiplantae</taxon>
        <taxon>Chlorophyta</taxon>
        <taxon>core chlorophytes</taxon>
        <taxon>Chlorophyceae</taxon>
        <taxon>CS clade</taxon>
        <taxon>Chlamydomonadales</taxon>
        <taxon>Astrephomenaceae</taxon>
        <taxon>Astrephomene</taxon>
    </lineage>
</organism>
<feature type="region of interest" description="Disordered" evidence="1">
    <location>
        <begin position="1"/>
        <end position="30"/>
    </location>
</feature>
<feature type="compositionally biased region" description="Low complexity" evidence="1">
    <location>
        <begin position="18"/>
        <end position="30"/>
    </location>
</feature>
<feature type="region of interest" description="Disordered" evidence="1">
    <location>
        <begin position="372"/>
        <end position="424"/>
    </location>
</feature>
<feature type="non-terminal residue" evidence="2">
    <location>
        <position position="424"/>
    </location>
</feature>
<evidence type="ECO:0000256" key="1">
    <source>
        <dbReference type="SAM" id="MobiDB-lite"/>
    </source>
</evidence>
<proteinExistence type="predicted"/>